<sequence>MTRTVEPPKLPSSVVQVKLNTRQHIRAERLPDQEVPAFYTPRSVKHINPLDEGEYNPNPSPNKK</sequence>
<reference evidence="2 5" key="1">
    <citation type="submission" date="2017-01" db="EMBL/GenBank/DDBJ databases">
        <authorList>
            <person name="Wolfgang W.J."/>
            <person name="Cole J."/>
            <person name="Wroblewski D."/>
            <person name="Mcginnis J."/>
            <person name="Musser K.A."/>
        </authorList>
    </citation>
    <scope>NUCLEOTIDE SEQUENCE</scope>
    <source>
        <strain evidence="2">124861</strain>
        <strain evidence="3 5">93087</strain>
    </source>
</reference>
<evidence type="ECO:0000256" key="1">
    <source>
        <dbReference type="SAM" id="MobiDB-lite"/>
    </source>
</evidence>
<dbReference type="Proteomes" id="UP000193346">
    <property type="component" value="Unassembled WGS sequence"/>
</dbReference>
<dbReference type="EMBL" id="MTAC01000024">
    <property type="protein sequence ID" value="OSI32974.1"/>
    <property type="molecule type" value="Genomic_DNA"/>
</dbReference>
<accession>A0A1X3DKH5</accession>
<evidence type="ECO:0000313" key="4">
    <source>
        <dbReference type="Proteomes" id="UP000193303"/>
    </source>
</evidence>
<dbReference type="EMBL" id="MTAB01000007">
    <property type="protein sequence ID" value="OSI23192.1"/>
    <property type="molecule type" value="Genomic_DNA"/>
</dbReference>
<evidence type="ECO:0000313" key="3">
    <source>
        <dbReference type="EMBL" id="OSI32974.1"/>
    </source>
</evidence>
<comment type="caution">
    <text evidence="2">The sequence shown here is derived from an EMBL/GenBank/DDBJ whole genome shotgun (WGS) entry which is preliminary data.</text>
</comment>
<organism evidence="2 4">
    <name type="scientific">Neisseria dumasiana</name>
    <dbReference type="NCBI Taxonomy" id="1931275"/>
    <lineage>
        <taxon>Bacteria</taxon>
        <taxon>Pseudomonadati</taxon>
        <taxon>Pseudomonadota</taxon>
        <taxon>Betaproteobacteria</taxon>
        <taxon>Neisseriales</taxon>
        <taxon>Neisseriaceae</taxon>
        <taxon>Neisseria</taxon>
    </lineage>
</organism>
<proteinExistence type="predicted"/>
<keyword evidence="5" id="KW-1185">Reference proteome</keyword>
<name>A0A1X3DKH5_9NEIS</name>
<protein>
    <submittedName>
        <fullName evidence="2">Uncharacterized protein</fullName>
    </submittedName>
</protein>
<dbReference type="Proteomes" id="UP000193303">
    <property type="component" value="Unassembled WGS sequence"/>
</dbReference>
<reference evidence="4" key="2">
    <citation type="submission" date="2017-01" db="EMBL/GenBank/DDBJ databases">
        <authorList>
            <person name="Mah S.A."/>
            <person name="Swanson W.J."/>
            <person name="Moy G.W."/>
            <person name="Vacquier V.D."/>
        </authorList>
    </citation>
    <scope>NUCLEOTIDE SEQUENCE [LARGE SCALE GENOMIC DNA]</scope>
    <source>
        <strain evidence="4">124861</strain>
    </source>
</reference>
<dbReference type="AlphaFoldDB" id="A0A1X3DKH5"/>
<gene>
    <name evidence="2" type="ORF">BV912_04500</name>
    <name evidence="3" type="ORF">BV913_09135</name>
</gene>
<evidence type="ECO:0000313" key="5">
    <source>
        <dbReference type="Proteomes" id="UP000193346"/>
    </source>
</evidence>
<evidence type="ECO:0000313" key="2">
    <source>
        <dbReference type="EMBL" id="OSI23192.1"/>
    </source>
</evidence>
<dbReference type="RefSeq" id="WP_085358707.1">
    <property type="nucleotide sequence ID" value="NZ_CP091509.1"/>
</dbReference>
<feature type="region of interest" description="Disordered" evidence="1">
    <location>
        <begin position="29"/>
        <end position="64"/>
    </location>
</feature>